<dbReference type="Proteomes" id="UP000324222">
    <property type="component" value="Unassembled WGS sequence"/>
</dbReference>
<sequence>MARTSPPYRSPSPAQLLSPPRCCMGGLCIQHVESIDVSGVRIGGGMSSSVSGRVSCKSLVSLSACCATPTPQPLEALNAEVHQQDGSTHAAEQPVH</sequence>
<dbReference type="EMBL" id="VSRR010000510">
    <property type="protein sequence ID" value="MPC16482.1"/>
    <property type="molecule type" value="Genomic_DNA"/>
</dbReference>
<name>A0A5B7D364_PORTR</name>
<comment type="caution">
    <text evidence="1">The sequence shown here is derived from an EMBL/GenBank/DDBJ whole genome shotgun (WGS) entry which is preliminary data.</text>
</comment>
<keyword evidence="2" id="KW-1185">Reference proteome</keyword>
<reference evidence="1 2" key="1">
    <citation type="submission" date="2019-05" db="EMBL/GenBank/DDBJ databases">
        <title>Another draft genome of Portunus trituberculatus and its Hox gene families provides insights of decapod evolution.</title>
        <authorList>
            <person name="Jeong J.-H."/>
            <person name="Song I."/>
            <person name="Kim S."/>
            <person name="Choi T."/>
            <person name="Kim D."/>
            <person name="Ryu S."/>
            <person name="Kim W."/>
        </authorList>
    </citation>
    <scope>NUCLEOTIDE SEQUENCE [LARGE SCALE GENOMIC DNA]</scope>
    <source>
        <tissue evidence="1">Muscle</tissue>
    </source>
</reference>
<protein>
    <submittedName>
        <fullName evidence="1">Uncharacterized protein</fullName>
    </submittedName>
</protein>
<evidence type="ECO:0000313" key="1">
    <source>
        <dbReference type="EMBL" id="MPC16482.1"/>
    </source>
</evidence>
<accession>A0A5B7D364</accession>
<proteinExistence type="predicted"/>
<evidence type="ECO:0000313" key="2">
    <source>
        <dbReference type="Proteomes" id="UP000324222"/>
    </source>
</evidence>
<gene>
    <name evidence="1" type="ORF">E2C01_009307</name>
</gene>
<organism evidence="1 2">
    <name type="scientific">Portunus trituberculatus</name>
    <name type="common">Swimming crab</name>
    <name type="synonym">Neptunus trituberculatus</name>
    <dbReference type="NCBI Taxonomy" id="210409"/>
    <lineage>
        <taxon>Eukaryota</taxon>
        <taxon>Metazoa</taxon>
        <taxon>Ecdysozoa</taxon>
        <taxon>Arthropoda</taxon>
        <taxon>Crustacea</taxon>
        <taxon>Multicrustacea</taxon>
        <taxon>Malacostraca</taxon>
        <taxon>Eumalacostraca</taxon>
        <taxon>Eucarida</taxon>
        <taxon>Decapoda</taxon>
        <taxon>Pleocyemata</taxon>
        <taxon>Brachyura</taxon>
        <taxon>Eubrachyura</taxon>
        <taxon>Portunoidea</taxon>
        <taxon>Portunidae</taxon>
        <taxon>Portuninae</taxon>
        <taxon>Portunus</taxon>
    </lineage>
</organism>
<dbReference type="AlphaFoldDB" id="A0A5B7D364"/>